<keyword evidence="2 6" id="KW-0813">Transport</keyword>
<feature type="transmembrane region" description="Helical" evidence="7">
    <location>
        <begin position="215"/>
        <end position="240"/>
    </location>
</feature>
<dbReference type="Pfam" id="PF00209">
    <property type="entry name" value="SNF"/>
    <property type="match status" value="2"/>
</dbReference>
<dbReference type="PANTHER" id="PTHR42948">
    <property type="entry name" value="TRANSPORTER"/>
    <property type="match status" value="1"/>
</dbReference>
<feature type="transmembrane region" description="Helical" evidence="7">
    <location>
        <begin position="414"/>
        <end position="437"/>
    </location>
</feature>
<feature type="transmembrane region" description="Helical" evidence="7">
    <location>
        <begin position="345"/>
        <end position="369"/>
    </location>
</feature>
<evidence type="ECO:0000256" key="1">
    <source>
        <dbReference type="ARBA" id="ARBA00004141"/>
    </source>
</evidence>
<evidence type="ECO:0000313" key="8">
    <source>
        <dbReference type="EMBL" id="MBS2100138.1"/>
    </source>
</evidence>
<keyword evidence="3 6" id="KW-0812">Transmembrane</keyword>
<feature type="transmembrane region" description="Helical" evidence="7">
    <location>
        <begin position="261"/>
        <end position="280"/>
    </location>
</feature>
<feature type="transmembrane region" description="Helical" evidence="7">
    <location>
        <begin position="300"/>
        <end position="333"/>
    </location>
</feature>
<feature type="transmembrane region" description="Helical" evidence="7">
    <location>
        <begin position="176"/>
        <end position="195"/>
    </location>
</feature>
<sequence length="438" mass="46695">MSIDTRDSFTGKFGVIAAAAGSAVGLGNIWRFPYVVGENGGGAFLLVYLLFILAIGIPVMLSELLIGRRAQKNVFGAFKSLAPNYPVFMVVGIMGVGAAFMILAFYSVVAGWTLEYTYLAVGNNLLDMSSSELSTFFKEFSESKTGPVIWMVVFMLLTGAIVIGGVKKGIERYTKILMPVLFVIIVVLGIKSATLEGAGEGFAFLFKPDFSKVTGNVILEALGQAFFSLSIGMGVIATYGSYIQKKENLLETAVSVSMADTLIAVLAGVAIFPAVFAFGIDPTAGPGLVFETLPNVFKHMAGGYIFSVAFFFLLVIAALTSSVSLLEVVVAYFSEELGMKRSWATIVATVSITLFGLMAVFSSSIFNFFDYTTANILLPLGGILISIFVGWILGKLKAKEELSAHGGKVRMIGVIMIILKFIAPIAIGLVFLNGIGIL</sequence>
<dbReference type="CDD" id="cd10336">
    <property type="entry name" value="SLC6sbd_Tyt1-Like"/>
    <property type="match status" value="1"/>
</dbReference>
<evidence type="ECO:0000256" key="3">
    <source>
        <dbReference type="ARBA" id="ARBA00022692"/>
    </source>
</evidence>
<accession>A0ABS5JZ54</accession>
<gene>
    <name evidence="8" type="ORF">KEM10_17755</name>
</gene>
<comment type="caution">
    <text evidence="8">The sequence shown here is derived from an EMBL/GenBank/DDBJ whole genome shotgun (WGS) entry which is preliminary data.</text>
</comment>
<dbReference type="RefSeq" id="WP_212217454.1">
    <property type="nucleotide sequence ID" value="NZ_JAGUCO010000019.1"/>
</dbReference>
<dbReference type="PANTHER" id="PTHR42948:SF1">
    <property type="entry name" value="TRANSPORTER"/>
    <property type="match status" value="1"/>
</dbReference>
<feature type="transmembrane region" description="Helical" evidence="7">
    <location>
        <begin position="87"/>
        <end position="109"/>
    </location>
</feature>
<feature type="transmembrane region" description="Helical" evidence="7">
    <location>
        <begin position="12"/>
        <end position="30"/>
    </location>
</feature>
<dbReference type="PROSITE" id="PS50267">
    <property type="entry name" value="NA_NEUROTRAN_SYMP_3"/>
    <property type="match status" value="1"/>
</dbReference>
<dbReference type="Proteomes" id="UP000708576">
    <property type="component" value="Unassembled WGS sequence"/>
</dbReference>
<evidence type="ECO:0000256" key="7">
    <source>
        <dbReference type="SAM" id="Phobius"/>
    </source>
</evidence>
<proteinExistence type="inferred from homology"/>
<keyword evidence="4 7" id="KW-1133">Transmembrane helix</keyword>
<dbReference type="InterPro" id="IPR037272">
    <property type="entry name" value="SNS_sf"/>
</dbReference>
<feature type="transmembrane region" description="Helical" evidence="7">
    <location>
        <begin position="375"/>
        <end position="393"/>
    </location>
</feature>
<organism evidence="8 9">
    <name type="scientific">Carboxylicivirga linearis</name>
    <dbReference type="NCBI Taxonomy" id="1628157"/>
    <lineage>
        <taxon>Bacteria</taxon>
        <taxon>Pseudomonadati</taxon>
        <taxon>Bacteroidota</taxon>
        <taxon>Bacteroidia</taxon>
        <taxon>Marinilabiliales</taxon>
        <taxon>Marinilabiliaceae</taxon>
        <taxon>Carboxylicivirga</taxon>
    </lineage>
</organism>
<feature type="transmembrane region" description="Helical" evidence="7">
    <location>
        <begin position="42"/>
        <end position="66"/>
    </location>
</feature>
<evidence type="ECO:0000256" key="5">
    <source>
        <dbReference type="ARBA" id="ARBA00023136"/>
    </source>
</evidence>
<dbReference type="PRINTS" id="PR00176">
    <property type="entry name" value="NANEUSMPORT"/>
</dbReference>
<name>A0ABS5JZ54_9BACT</name>
<reference evidence="8 9" key="1">
    <citation type="journal article" date="2015" name="Int. J. Syst. Evol. Microbiol.">
        <title>Carboxylicivirga linearis sp. nov., isolated from a sea cucumber culture pond.</title>
        <authorList>
            <person name="Wang F.Q."/>
            <person name="Zhou Y.X."/>
            <person name="Lin X.Z."/>
            <person name="Chen G.J."/>
            <person name="Du Z.J."/>
        </authorList>
    </citation>
    <scope>NUCLEOTIDE SEQUENCE [LARGE SCALE GENOMIC DNA]</scope>
    <source>
        <strain evidence="8 9">FB218</strain>
    </source>
</reference>
<feature type="transmembrane region" description="Helical" evidence="7">
    <location>
        <begin position="147"/>
        <end position="164"/>
    </location>
</feature>
<dbReference type="InterPro" id="IPR000175">
    <property type="entry name" value="Na/ntran_symport"/>
</dbReference>
<evidence type="ECO:0000256" key="4">
    <source>
        <dbReference type="ARBA" id="ARBA00022989"/>
    </source>
</evidence>
<comment type="subcellular location">
    <subcellularLocation>
        <location evidence="1">Membrane</location>
        <topology evidence="1">Multi-pass membrane protein</topology>
    </subcellularLocation>
</comment>
<dbReference type="EMBL" id="JAGUCO010000019">
    <property type="protein sequence ID" value="MBS2100138.1"/>
    <property type="molecule type" value="Genomic_DNA"/>
</dbReference>
<keyword evidence="6" id="KW-0769">Symport</keyword>
<comment type="similarity">
    <text evidence="6">Belongs to the sodium:neurotransmitter symporter (SNF) (TC 2.A.22) family.</text>
</comment>
<dbReference type="SUPFAM" id="SSF161070">
    <property type="entry name" value="SNF-like"/>
    <property type="match status" value="1"/>
</dbReference>
<keyword evidence="9" id="KW-1185">Reference proteome</keyword>
<evidence type="ECO:0000313" key="9">
    <source>
        <dbReference type="Proteomes" id="UP000708576"/>
    </source>
</evidence>
<dbReference type="PROSITE" id="PS00610">
    <property type="entry name" value="NA_NEUROTRAN_SYMP_1"/>
    <property type="match status" value="1"/>
</dbReference>
<evidence type="ECO:0000256" key="2">
    <source>
        <dbReference type="ARBA" id="ARBA00022448"/>
    </source>
</evidence>
<evidence type="ECO:0000256" key="6">
    <source>
        <dbReference type="RuleBase" id="RU003732"/>
    </source>
</evidence>
<dbReference type="NCBIfam" id="NF037979">
    <property type="entry name" value="Na_transp"/>
    <property type="match status" value="1"/>
</dbReference>
<protein>
    <recommendedName>
        <fullName evidence="6">Transporter</fullName>
    </recommendedName>
</protein>
<keyword evidence="5 7" id="KW-0472">Membrane</keyword>
<dbReference type="InterPro" id="IPR047218">
    <property type="entry name" value="YocR/YhdH-like"/>
</dbReference>